<keyword evidence="2" id="KW-0378">Hydrolase</keyword>
<evidence type="ECO:0000313" key="2">
    <source>
        <dbReference type="EMBL" id="SSC13690.1"/>
    </source>
</evidence>
<dbReference type="PANTHER" id="PTHR43135">
    <property type="entry name" value="ALPHA-D-RIBOSE 1-METHYLPHOSPHONATE 5-TRIPHOSPHATE DIPHOSPHATASE"/>
    <property type="match status" value="1"/>
</dbReference>
<dbReference type="EMBL" id="LS974202">
    <property type="protein sequence ID" value="SSC13690.1"/>
    <property type="molecule type" value="Genomic_DNA"/>
</dbReference>
<dbReference type="CDD" id="cd01309">
    <property type="entry name" value="Met_dep_hydrolase_C"/>
    <property type="match status" value="1"/>
</dbReference>
<keyword evidence="3" id="KW-1185">Reference proteome</keyword>
<organism evidence="2 3">
    <name type="scientific">Mesotoga infera</name>
    <dbReference type="NCBI Taxonomy" id="1236046"/>
    <lineage>
        <taxon>Bacteria</taxon>
        <taxon>Thermotogati</taxon>
        <taxon>Thermotogota</taxon>
        <taxon>Thermotogae</taxon>
        <taxon>Kosmotogales</taxon>
        <taxon>Kosmotogaceae</taxon>
        <taxon>Mesotoga</taxon>
    </lineage>
</organism>
<feature type="domain" description="Amidohydrolase-related" evidence="1">
    <location>
        <begin position="50"/>
        <end position="383"/>
    </location>
</feature>
<dbReference type="InterPro" id="IPR032466">
    <property type="entry name" value="Metal_Hydrolase"/>
</dbReference>
<dbReference type="Pfam" id="PF01979">
    <property type="entry name" value="Amidohydro_1"/>
    <property type="match status" value="1"/>
</dbReference>
<dbReference type="KEGG" id="minf:MESINF_2250"/>
<dbReference type="GO" id="GO:0016810">
    <property type="term" value="F:hydrolase activity, acting on carbon-nitrogen (but not peptide) bonds"/>
    <property type="evidence" value="ECO:0007669"/>
    <property type="project" value="InterPro"/>
</dbReference>
<dbReference type="PANTHER" id="PTHR43135:SF3">
    <property type="entry name" value="ALPHA-D-RIBOSE 1-METHYLPHOSPHONATE 5-TRIPHOSPHATE DIPHOSPHATASE"/>
    <property type="match status" value="1"/>
</dbReference>
<evidence type="ECO:0000313" key="3">
    <source>
        <dbReference type="Proteomes" id="UP000250796"/>
    </source>
</evidence>
<dbReference type="RefSeq" id="WP_169699810.1">
    <property type="nucleotide sequence ID" value="NZ_LS974202.1"/>
</dbReference>
<name>A0A7Z7PQ17_9BACT</name>
<accession>A0A7Z7PQ17</accession>
<proteinExistence type="predicted"/>
<gene>
    <name evidence="2" type="ORF">MESINF_2250</name>
</gene>
<protein>
    <submittedName>
        <fullName evidence="2">Amidohydrolase</fullName>
    </submittedName>
</protein>
<dbReference type="AlphaFoldDB" id="A0A7Z7PQ17"/>
<dbReference type="Proteomes" id="UP000250796">
    <property type="component" value="Chromosome MESINF"/>
</dbReference>
<dbReference type="SUPFAM" id="SSF51338">
    <property type="entry name" value="Composite domain of metallo-dependent hydrolases"/>
    <property type="match status" value="1"/>
</dbReference>
<sequence>MSILLKNGSIYPITSKPFTGDILVSKGKIESIGVDLKCEGAEVIDVSGKYILPGFIDAHSHIGLFEEGVGGYYQDGNEMTDPLTPDVSVVDAFSPQDAAIKRALSGGVTTVMVVPGSANPIGGQGAIFKFKNTMIVDDMVVRAPAGLKMATGENPKRVYGEGFKKTPGTRLGTAAVIRGYFQKVQGYMEKKALVTKEGKPFTDIDPKLEIGEKVLRKEIPARIHAHRLDDILTAVRLSKEFDFKLVIEHATEGYKIVDYLKENNVPVVIGPIFGFRTKLELKDMTYDSPRIMNEKGVLAAFMCDHPVIPLESTNIQLGVALRYGSKEEDLLKMVTINPAKILEIDDRVGSLEVGKDADIAVWSGHPFQFSSRVEMVFIEGEEVYNSK</sequence>
<reference evidence="2 3" key="1">
    <citation type="submission" date="2017-01" db="EMBL/GenBank/DDBJ databases">
        <authorList>
            <person name="Erauso G."/>
        </authorList>
    </citation>
    <scope>NUCLEOTIDE SEQUENCE [LARGE SCALE GENOMIC DNA]</scope>
    <source>
        <strain evidence="2">MESINF1</strain>
    </source>
</reference>
<dbReference type="SUPFAM" id="SSF51556">
    <property type="entry name" value="Metallo-dependent hydrolases"/>
    <property type="match status" value="1"/>
</dbReference>
<dbReference type="Gene3D" id="3.20.20.140">
    <property type="entry name" value="Metal-dependent hydrolases"/>
    <property type="match status" value="1"/>
</dbReference>
<dbReference type="InterPro" id="IPR051781">
    <property type="entry name" value="Metallo-dep_Hydrolase"/>
</dbReference>
<evidence type="ECO:0000259" key="1">
    <source>
        <dbReference type="Pfam" id="PF01979"/>
    </source>
</evidence>
<dbReference type="InterPro" id="IPR006680">
    <property type="entry name" value="Amidohydro-rel"/>
</dbReference>
<dbReference type="InterPro" id="IPR011059">
    <property type="entry name" value="Metal-dep_hydrolase_composite"/>
</dbReference>